<keyword evidence="2" id="KW-1133">Transmembrane helix</keyword>
<feature type="transmembrane region" description="Helical" evidence="2">
    <location>
        <begin position="123"/>
        <end position="149"/>
    </location>
</feature>
<keyword evidence="2" id="KW-0472">Membrane</keyword>
<reference evidence="3" key="1">
    <citation type="submission" date="2021-05" db="EMBL/GenBank/DDBJ databases">
        <authorList>
            <person name="Alioto T."/>
            <person name="Alioto T."/>
            <person name="Gomez Garrido J."/>
        </authorList>
    </citation>
    <scope>NUCLEOTIDE SEQUENCE</scope>
</reference>
<feature type="transmembrane region" description="Helical" evidence="2">
    <location>
        <begin position="88"/>
        <end position="111"/>
    </location>
</feature>
<dbReference type="EMBL" id="HBUF01665538">
    <property type="protein sequence ID" value="CAG6789554.1"/>
    <property type="molecule type" value="Transcribed_RNA"/>
</dbReference>
<feature type="transmembrane region" description="Helical" evidence="2">
    <location>
        <begin position="54"/>
        <end position="76"/>
    </location>
</feature>
<dbReference type="AlphaFoldDB" id="A0A8D9FG34"/>
<evidence type="ECO:0000256" key="1">
    <source>
        <dbReference type="SAM" id="MobiDB-lite"/>
    </source>
</evidence>
<name>A0A8D9FG34_9HEMI</name>
<sequence length="181" mass="20491">MAFRIHACVNSFCGMENLALAMKLICLALIGLFLLVIPLVIVCYVESFFFAMNYISFATSIAAFVLSIIVILSLQLKVCLACHFFLNLIWWPVTFLYITSTLHVCVFYVIVKSPMLEPCPPEAIALLFIWMVNTLLMTTGMLVYWSMYVKLKDERAKRKEEAALKDEQTGPLSGDAEKNVQ</sequence>
<feature type="region of interest" description="Disordered" evidence="1">
    <location>
        <begin position="162"/>
        <end position="181"/>
    </location>
</feature>
<dbReference type="EMBL" id="HBUF01665537">
    <property type="protein sequence ID" value="CAG6789553.1"/>
    <property type="molecule type" value="Transcribed_RNA"/>
</dbReference>
<protein>
    <submittedName>
        <fullName evidence="3">Uncharacterized protein</fullName>
    </submittedName>
</protein>
<evidence type="ECO:0000256" key="2">
    <source>
        <dbReference type="SAM" id="Phobius"/>
    </source>
</evidence>
<organism evidence="3">
    <name type="scientific">Cacopsylla melanoneura</name>
    <dbReference type="NCBI Taxonomy" id="428564"/>
    <lineage>
        <taxon>Eukaryota</taxon>
        <taxon>Metazoa</taxon>
        <taxon>Ecdysozoa</taxon>
        <taxon>Arthropoda</taxon>
        <taxon>Hexapoda</taxon>
        <taxon>Insecta</taxon>
        <taxon>Pterygota</taxon>
        <taxon>Neoptera</taxon>
        <taxon>Paraneoptera</taxon>
        <taxon>Hemiptera</taxon>
        <taxon>Sternorrhyncha</taxon>
        <taxon>Psylloidea</taxon>
        <taxon>Psyllidae</taxon>
        <taxon>Psyllinae</taxon>
        <taxon>Cacopsylla</taxon>
    </lineage>
</organism>
<proteinExistence type="predicted"/>
<accession>A0A8D9FG34</accession>
<evidence type="ECO:0000313" key="3">
    <source>
        <dbReference type="EMBL" id="CAG6789553.1"/>
    </source>
</evidence>
<keyword evidence="2" id="KW-0812">Transmembrane</keyword>
<feature type="transmembrane region" description="Helical" evidence="2">
    <location>
        <begin position="20"/>
        <end position="42"/>
    </location>
</feature>